<dbReference type="Proteomes" id="UP000276254">
    <property type="component" value="Chromosome"/>
</dbReference>
<sequence length="979" mass="104439">MSDTEVKVSIIGDASAVAPATAETKAQLESIDGVLESLNAGFASLAAIMKESMQSGAASTAEMVSEMHKLEEETEKESFSLKEMAARAKEGAEAMVEMRESLMGIGELILAVFAVEFIKEWTEHMAEAAELVEHLSQRFGMATSQIQGLQGAALGTGVAFDTITKGMAILDKNFEKSPDSFAKLGIAVASSKTQMDILLATADRFKGMEDGPNKVALAMHLMGRNGAEMIPFLNQGADGLQELITKSKEYGMVNDDAIAKGMALAESVNESKMAWAGLKTTLMDAFAPLLKEMVDNFNNLVKSMTESYEAGGFVKQAFEIIVTLFEGLGEIIDVIGSAIGEFFSQTGADTVDWANVFKVAMAVVVDAFKAVAIICGFLRQVLVDAFEYMAVVCIQWGGKLQEVFDEISLGINVLGALMKTTAIIIADALTMQWTDIAADWREGMNSVDAEVKAGGARIVADARKTASDANAEFAKIGKGDAAFQAWADGLMKPAAPKPTGVKEHEAPKGGDAGPNLEHTPKAKKEKDTVVSDLNDILTAKKLAWAMEQDAQGTAQAYSLQSEADYWAQVLTRTDLSTKDRAQVETKYLAVNSQLVKERIAIVIDGYKAELAEADKNATAKLAIATQELAYVARMYGQDSAEYKAAQAQIVTFKKAAAAQIREIDDIAIQSLAKSTTSQINAADQAAQHRVAMGRETTAQLIAEEQRFEDAKYQIEQASLQREKALIPPGSDPVQVAKINAQLLVAYQKYQDDKTKLTQKAEIERTKIETTATNATKTLFANNLASMLTLQQGFGGMITSLYKGMVSVISGALSSVIENWLSQQLAAFLTKRAMQSGDGAITVTSNAAIAASAAFASTAAIPIVGPALAPAAAATAMGAVMSFAPMASMAGGNWQVSDDMIAQIHKDEMVLPARLAAPLRSMINGGGGNDNTKEAANSNGDTHIHLNVNAVDAKSVKRMLMEHKGPVADALKLAYRDGKR</sequence>
<evidence type="ECO:0000256" key="1">
    <source>
        <dbReference type="SAM" id="MobiDB-lite"/>
    </source>
</evidence>
<evidence type="ECO:0000313" key="3">
    <source>
        <dbReference type="Proteomes" id="UP000276254"/>
    </source>
</evidence>
<name>A0A494TFQ6_SPHPE</name>
<feature type="region of interest" description="Disordered" evidence="1">
    <location>
        <begin position="495"/>
        <end position="526"/>
    </location>
</feature>
<dbReference type="AlphaFoldDB" id="A0A494TFQ6"/>
<accession>A0A494TFQ6</accession>
<dbReference type="OrthoDB" id="7592271at2"/>
<reference evidence="2 3" key="1">
    <citation type="submission" date="2018-09" db="EMBL/GenBank/DDBJ databases">
        <title>Sphingomonas peninsula sp. nov., isolated from fildes peninsula, Antarctic soil.</title>
        <authorList>
            <person name="Yingchao G."/>
        </authorList>
    </citation>
    <scope>NUCLEOTIDE SEQUENCE [LARGE SCALE GENOMIC DNA]</scope>
    <source>
        <strain evidence="2 3">YZ-8</strain>
    </source>
</reference>
<evidence type="ECO:0000313" key="2">
    <source>
        <dbReference type="EMBL" id="AYJ86204.1"/>
    </source>
</evidence>
<dbReference type="EMBL" id="CP032829">
    <property type="protein sequence ID" value="AYJ86204.1"/>
    <property type="molecule type" value="Genomic_DNA"/>
</dbReference>
<dbReference type="KEGG" id="spha:D3Y57_09800"/>
<dbReference type="RefSeq" id="WP_121152829.1">
    <property type="nucleotide sequence ID" value="NZ_CP032829.1"/>
</dbReference>
<keyword evidence="3" id="KW-1185">Reference proteome</keyword>
<gene>
    <name evidence="2" type="ORF">D3Y57_09800</name>
</gene>
<proteinExistence type="predicted"/>
<protein>
    <submittedName>
        <fullName evidence="2">Uncharacterized protein</fullName>
    </submittedName>
</protein>
<organism evidence="2 3">
    <name type="scientific">Sphingomonas paeninsulae</name>
    <dbReference type="NCBI Taxonomy" id="2319844"/>
    <lineage>
        <taxon>Bacteria</taxon>
        <taxon>Pseudomonadati</taxon>
        <taxon>Pseudomonadota</taxon>
        <taxon>Alphaproteobacteria</taxon>
        <taxon>Sphingomonadales</taxon>
        <taxon>Sphingomonadaceae</taxon>
        <taxon>Sphingomonas</taxon>
    </lineage>
</organism>